<reference evidence="1 2" key="1">
    <citation type="submission" date="2017-11" db="EMBL/GenBank/DDBJ databases">
        <title>Bacillus camelliae sp. nov., isolated from pu'er tea.</title>
        <authorList>
            <person name="Niu L."/>
        </authorList>
    </citation>
    <scope>NUCLEOTIDE SEQUENCE [LARGE SCALE GENOMIC DNA]</scope>
    <source>
        <strain evidence="1 2">7578-1</strain>
    </source>
</reference>
<dbReference type="InterPro" id="IPR011051">
    <property type="entry name" value="RmlC_Cupin_sf"/>
</dbReference>
<dbReference type="OrthoDB" id="9794183at2"/>
<name>A0A2N3LLK9_9BACI</name>
<keyword evidence="2" id="KW-1185">Reference proteome</keyword>
<evidence type="ECO:0000313" key="2">
    <source>
        <dbReference type="Proteomes" id="UP000233440"/>
    </source>
</evidence>
<comment type="caution">
    <text evidence="1">The sequence shown here is derived from an EMBL/GenBank/DDBJ whole genome shotgun (WGS) entry which is preliminary data.</text>
</comment>
<organism evidence="1 2">
    <name type="scientific">Heyndrickxia camelliae</name>
    <dbReference type="NCBI Taxonomy" id="1707093"/>
    <lineage>
        <taxon>Bacteria</taxon>
        <taxon>Bacillati</taxon>
        <taxon>Bacillota</taxon>
        <taxon>Bacilli</taxon>
        <taxon>Bacillales</taxon>
        <taxon>Bacillaceae</taxon>
        <taxon>Heyndrickxia</taxon>
    </lineage>
</organism>
<gene>
    <name evidence="1" type="ORF">CWO92_09520</name>
</gene>
<sequence>MCEVVGSFIITRYKSEYTNFIVSKVNDHDLRIAVINGEYHWHKHKDCDELFYVLEDERSINI</sequence>
<proteinExistence type="predicted"/>
<protein>
    <submittedName>
        <fullName evidence="1">Uncharacterized protein</fullName>
    </submittedName>
</protein>
<dbReference type="SUPFAM" id="SSF51182">
    <property type="entry name" value="RmlC-like cupins"/>
    <property type="match status" value="1"/>
</dbReference>
<dbReference type="EMBL" id="PIQO01000005">
    <property type="protein sequence ID" value="PKR85413.1"/>
    <property type="molecule type" value="Genomic_DNA"/>
</dbReference>
<evidence type="ECO:0000313" key="1">
    <source>
        <dbReference type="EMBL" id="PKR85413.1"/>
    </source>
</evidence>
<dbReference type="AlphaFoldDB" id="A0A2N3LLK9"/>
<dbReference type="Proteomes" id="UP000233440">
    <property type="component" value="Unassembled WGS sequence"/>
</dbReference>
<dbReference type="Gene3D" id="2.60.120.10">
    <property type="entry name" value="Jelly Rolls"/>
    <property type="match status" value="1"/>
</dbReference>
<accession>A0A2N3LLK9</accession>
<dbReference type="InterPro" id="IPR014710">
    <property type="entry name" value="RmlC-like_jellyroll"/>
</dbReference>